<dbReference type="NCBIfam" id="TIGR00879">
    <property type="entry name" value="SP"/>
    <property type="match status" value="1"/>
</dbReference>
<evidence type="ECO:0000256" key="10">
    <source>
        <dbReference type="SAM" id="MobiDB-lite"/>
    </source>
</evidence>
<evidence type="ECO:0000256" key="5">
    <source>
        <dbReference type="ARBA" id="ARBA00022597"/>
    </source>
</evidence>
<dbReference type="PRINTS" id="PR00171">
    <property type="entry name" value="SUGRTRNSPORT"/>
</dbReference>
<dbReference type="InterPro" id="IPR005828">
    <property type="entry name" value="MFS_sugar_transport-like"/>
</dbReference>
<dbReference type="InterPro" id="IPR036259">
    <property type="entry name" value="MFS_trans_sf"/>
</dbReference>
<keyword evidence="3 9" id="KW-0813">Transport</keyword>
<reference evidence="13 14" key="1">
    <citation type="submission" date="2018-02" db="EMBL/GenBank/DDBJ databases">
        <title>novel marine gammaproteobacteria from coastal saline agro ecosystem.</title>
        <authorList>
            <person name="Krishnan R."/>
            <person name="Ramesh Kumar N."/>
        </authorList>
    </citation>
    <scope>NUCLEOTIDE SEQUENCE [LARGE SCALE GENOMIC DNA]</scope>
    <source>
        <strain evidence="13 14">228</strain>
    </source>
</reference>
<organism evidence="13 14">
    <name type="scientific">Proteobacteria bacterium 228</name>
    <dbReference type="NCBI Taxonomy" id="2083153"/>
    <lineage>
        <taxon>Bacteria</taxon>
        <taxon>Pseudomonadati</taxon>
        <taxon>Pseudomonadota</taxon>
    </lineage>
</organism>
<keyword evidence="8 11" id="KW-0472">Membrane</keyword>
<evidence type="ECO:0000259" key="12">
    <source>
        <dbReference type="PROSITE" id="PS50850"/>
    </source>
</evidence>
<evidence type="ECO:0000256" key="2">
    <source>
        <dbReference type="ARBA" id="ARBA00010992"/>
    </source>
</evidence>
<evidence type="ECO:0000256" key="1">
    <source>
        <dbReference type="ARBA" id="ARBA00004651"/>
    </source>
</evidence>
<feature type="transmembrane region" description="Helical" evidence="11">
    <location>
        <begin position="350"/>
        <end position="368"/>
    </location>
</feature>
<keyword evidence="7 11" id="KW-1133">Transmembrane helix</keyword>
<dbReference type="InterPro" id="IPR003663">
    <property type="entry name" value="Sugar/inositol_transpt"/>
</dbReference>
<evidence type="ECO:0000256" key="8">
    <source>
        <dbReference type="ARBA" id="ARBA00023136"/>
    </source>
</evidence>
<feature type="transmembrane region" description="Helical" evidence="11">
    <location>
        <begin position="159"/>
        <end position="181"/>
    </location>
</feature>
<feature type="transmembrane region" description="Helical" evidence="11">
    <location>
        <begin position="380"/>
        <end position="407"/>
    </location>
</feature>
<dbReference type="PROSITE" id="PS00217">
    <property type="entry name" value="SUGAR_TRANSPORT_2"/>
    <property type="match status" value="1"/>
</dbReference>
<dbReference type="GO" id="GO:0005886">
    <property type="term" value="C:plasma membrane"/>
    <property type="evidence" value="ECO:0007669"/>
    <property type="project" value="UniProtKB-SubCell"/>
</dbReference>
<keyword evidence="4" id="KW-1003">Cell membrane</keyword>
<dbReference type="SUPFAM" id="SSF103473">
    <property type="entry name" value="MFS general substrate transporter"/>
    <property type="match status" value="1"/>
</dbReference>
<dbReference type="Proteomes" id="UP000238196">
    <property type="component" value="Unassembled WGS sequence"/>
</dbReference>
<feature type="transmembrane region" description="Helical" evidence="11">
    <location>
        <begin position="69"/>
        <end position="88"/>
    </location>
</feature>
<evidence type="ECO:0000313" key="13">
    <source>
        <dbReference type="EMBL" id="PPC74183.1"/>
    </source>
</evidence>
<feature type="transmembrane region" description="Helical" evidence="11">
    <location>
        <begin position="100"/>
        <end position="119"/>
    </location>
</feature>
<dbReference type="GO" id="GO:0022857">
    <property type="term" value="F:transmembrane transporter activity"/>
    <property type="evidence" value="ECO:0007669"/>
    <property type="project" value="InterPro"/>
</dbReference>
<feature type="transmembrane region" description="Helical" evidence="11">
    <location>
        <begin position="317"/>
        <end position="338"/>
    </location>
</feature>
<dbReference type="PANTHER" id="PTHR48020">
    <property type="entry name" value="PROTON MYO-INOSITOL COTRANSPORTER"/>
    <property type="match status" value="1"/>
</dbReference>
<proteinExistence type="inferred from homology"/>
<feature type="transmembrane region" description="Helical" evidence="11">
    <location>
        <begin position="419"/>
        <end position="442"/>
    </location>
</feature>
<accession>A0A2S5KHV5</accession>
<evidence type="ECO:0000256" key="6">
    <source>
        <dbReference type="ARBA" id="ARBA00022692"/>
    </source>
</evidence>
<evidence type="ECO:0000256" key="9">
    <source>
        <dbReference type="RuleBase" id="RU003346"/>
    </source>
</evidence>
<dbReference type="OrthoDB" id="5368493at2"/>
<dbReference type="InterPro" id="IPR005829">
    <property type="entry name" value="Sugar_transporter_CS"/>
</dbReference>
<keyword evidence="5" id="KW-0762">Sugar transport</keyword>
<sequence length="517" mass="56436">MWKKQRTTNITSTFKVTGATMSECNSFNLRFLLSICGVAAIGGLLFGYDTAVISGAINPITEYFDLSPAGTGWAVSNVAIGCILGALISGQMASRFGRKLTLIIAALLFTVSALGAAVVDSFLWFVIYRMIGGVAVGVASAVSPMYMSEVSPSALRGRTIGMQNFAIVFGQVVIFIINFLIAKGASQAWLVDMGWRVMIGSEVIPCLLFCLVSLLIPESPRWLVMKNRDAEARATLCKIGGHTYADRCIQDIRASLSAERLSRQRATEDHLLRNRRFWIITGIAAGVAVLQQLSGVNIMMYFAPMVLERVTGDNESAMFMTIWIGVVQLIGTGIGAFLMDRVGRVPLLKMGAVGAAVGLSITSYYIYAAKGLSGEAAITAGYLTLSGMLLFMIFFAISWALGAWIVISEVFPNHMRSYGMSMAVTAMWISNFLIGQLFPILLDNAWLQEHFNGAFPMWIFVACMFVAFFFVSRYLPETKGVELENMEEHMLSRVNTPSHQPDSETVSSKKSRSLAAD</sequence>
<comment type="subcellular location">
    <subcellularLocation>
        <location evidence="1">Cell membrane</location>
        <topology evidence="1">Multi-pass membrane protein</topology>
    </subcellularLocation>
</comment>
<keyword evidence="6 11" id="KW-0812">Transmembrane</keyword>
<evidence type="ECO:0000256" key="7">
    <source>
        <dbReference type="ARBA" id="ARBA00022989"/>
    </source>
</evidence>
<feature type="transmembrane region" description="Helical" evidence="11">
    <location>
        <begin position="31"/>
        <end position="57"/>
    </location>
</feature>
<feature type="domain" description="Major facilitator superfamily (MFS) profile" evidence="12">
    <location>
        <begin position="35"/>
        <end position="479"/>
    </location>
</feature>
<comment type="similarity">
    <text evidence="2 9">Belongs to the major facilitator superfamily. Sugar transporter (TC 2.A.1.1) family.</text>
</comment>
<dbReference type="EMBL" id="PRLP01000167">
    <property type="protein sequence ID" value="PPC74183.1"/>
    <property type="molecule type" value="Genomic_DNA"/>
</dbReference>
<dbReference type="PROSITE" id="PS50850">
    <property type="entry name" value="MFS"/>
    <property type="match status" value="1"/>
</dbReference>
<dbReference type="Pfam" id="PF00083">
    <property type="entry name" value="Sugar_tr"/>
    <property type="match status" value="1"/>
</dbReference>
<evidence type="ECO:0000256" key="3">
    <source>
        <dbReference type="ARBA" id="ARBA00022448"/>
    </source>
</evidence>
<dbReference type="FunFam" id="1.20.1250.20:FF:000122">
    <property type="entry name" value="D-xylose transporter XylE"/>
    <property type="match status" value="1"/>
</dbReference>
<dbReference type="PANTHER" id="PTHR48020:SF12">
    <property type="entry name" value="PROTON MYO-INOSITOL COTRANSPORTER"/>
    <property type="match status" value="1"/>
</dbReference>
<feature type="region of interest" description="Disordered" evidence="10">
    <location>
        <begin position="493"/>
        <end position="517"/>
    </location>
</feature>
<feature type="transmembrane region" description="Helical" evidence="11">
    <location>
        <begin position="193"/>
        <end position="216"/>
    </location>
</feature>
<comment type="caution">
    <text evidence="13">The sequence shown here is derived from an EMBL/GenBank/DDBJ whole genome shotgun (WGS) entry which is preliminary data.</text>
</comment>
<protein>
    <submittedName>
        <fullName evidence="13">MFS transporter</fullName>
    </submittedName>
</protein>
<feature type="compositionally biased region" description="Polar residues" evidence="10">
    <location>
        <begin position="493"/>
        <end position="508"/>
    </location>
</feature>
<dbReference type="InterPro" id="IPR047984">
    <property type="entry name" value="XylE-like"/>
</dbReference>
<dbReference type="CDD" id="cd17359">
    <property type="entry name" value="MFS_XylE_like"/>
    <property type="match status" value="1"/>
</dbReference>
<dbReference type="Gene3D" id="1.20.1250.20">
    <property type="entry name" value="MFS general substrate transporter like domains"/>
    <property type="match status" value="2"/>
</dbReference>
<evidence type="ECO:0000256" key="4">
    <source>
        <dbReference type="ARBA" id="ARBA00022475"/>
    </source>
</evidence>
<feature type="transmembrane region" description="Helical" evidence="11">
    <location>
        <begin position="277"/>
        <end position="302"/>
    </location>
</feature>
<feature type="transmembrane region" description="Helical" evidence="11">
    <location>
        <begin position="125"/>
        <end position="147"/>
    </location>
</feature>
<gene>
    <name evidence="13" type="ORF">C4K68_27665</name>
</gene>
<dbReference type="InterPro" id="IPR050814">
    <property type="entry name" value="Myo-inositol_Transporter"/>
</dbReference>
<evidence type="ECO:0000256" key="11">
    <source>
        <dbReference type="SAM" id="Phobius"/>
    </source>
</evidence>
<dbReference type="InterPro" id="IPR020846">
    <property type="entry name" value="MFS_dom"/>
</dbReference>
<evidence type="ECO:0000313" key="14">
    <source>
        <dbReference type="Proteomes" id="UP000238196"/>
    </source>
</evidence>
<feature type="transmembrane region" description="Helical" evidence="11">
    <location>
        <begin position="454"/>
        <end position="475"/>
    </location>
</feature>
<dbReference type="AlphaFoldDB" id="A0A2S5KHV5"/>
<name>A0A2S5KHV5_9PROT</name>